<feature type="transmembrane region" description="Helical" evidence="6">
    <location>
        <begin position="201"/>
        <end position="223"/>
    </location>
</feature>
<dbReference type="PANTHER" id="PTHR37422:SF23">
    <property type="entry name" value="TEICHURONIC ACID BIOSYNTHESIS PROTEIN TUAE"/>
    <property type="match status" value="1"/>
</dbReference>
<reference evidence="9" key="1">
    <citation type="submission" date="2015-08" db="EMBL/GenBank/DDBJ databases">
        <authorList>
            <person name="Varghese N."/>
        </authorList>
    </citation>
    <scope>NUCLEOTIDE SEQUENCE [LARGE SCALE GENOMIC DNA]</scope>
    <source>
        <strain evidence="9">DSM 23407</strain>
    </source>
</reference>
<feature type="transmembrane region" description="Helical" evidence="6">
    <location>
        <begin position="78"/>
        <end position="99"/>
    </location>
</feature>
<keyword evidence="8" id="KW-0436">Ligase</keyword>
<organism evidence="8 9">
    <name type="scientific">Pannonibacter indicus</name>
    <dbReference type="NCBI Taxonomy" id="466044"/>
    <lineage>
        <taxon>Bacteria</taxon>
        <taxon>Pseudomonadati</taxon>
        <taxon>Pseudomonadota</taxon>
        <taxon>Alphaproteobacteria</taxon>
        <taxon>Hyphomicrobiales</taxon>
        <taxon>Stappiaceae</taxon>
        <taxon>Pannonibacter</taxon>
    </lineage>
</organism>
<evidence type="ECO:0000313" key="9">
    <source>
        <dbReference type="Proteomes" id="UP000183900"/>
    </source>
</evidence>
<feature type="domain" description="O-antigen ligase-related" evidence="7">
    <location>
        <begin position="263"/>
        <end position="396"/>
    </location>
</feature>
<feature type="region of interest" description="Disordered" evidence="5">
    <location>
        <begin position="1"/>
        <end position="20"/>
    </location>
</feature>
<name>A0A0K6I3B9_9HYPH</name>
<feature type="transmembrane region" description="Helical" evidence="6">
    <location>
        <begin position="21"/>
        <end position="42"/>
    </location>
</feature>
<evidence type="ECO:0000256" key="5">
    <source>
        <dbReference type="SAM" id="MobiDB-lite"/>
    </source>
</evidence>
<keyword evidence="3 6" id="KW-1133">Transmembrane helix</keyword>
<feature type="transmembrane region" description="Helical" evidence="6">
    <location>
        <begin position="159"/>
        <end position="181"/>
    </location>
</feature>
<dbReference type="Pfam" id="PF04932">
    <property type="entry name" value="Wzy_C"/>
    <property type="match status" value="1"/>
</dbReference>
<feature type="transmembrane region" description="Helical" evidence="6">
    <location>
        <begin position="129"/>
        <end position="147"/>
    </location>
</feature>
<dbReference type="InterPro" id="IPR051533">
    <property type="entry name" value="WaaL-like"/>
</dbReference>
<feature type="transmembrane region" description="Helical" evidence="6">
    <location>
        <begin position="395"/>
        <end position="417"/>
    </location>
</feature>
<dbReference type="Proteomes" id="UP000183900">
    <property type="component" value="Unassembled WGS sequence"/>
</dbReference>
<evidence type="ECO:0000256" key="2">
    <source>
        <dbReference type="ARBA" id="ARBA00022692"/>
    </source>
</evidence>
<dbReference type="GO" id="GO:0016874">
    <property type="term" value="F:ligase activity"/>
    <property type="evidence" value="ECO:0007669"/>
    <property type="project" value="UniProtKB-KW"/>
</dbReference>
<keyword evidence="9" id="KW-1185">Reference proteome</keyword>
<keyword evidence="2 6" id="KW-0812">Transmembrane</keyword>
<feature type="transmembrane region" description="Helical" evidence="6">
    <location>
        <begin position="253"/>
        <end position="272"/>
    </location>
</feature>
<gene>
    <name evidence="8" type="ORF">Ga0061067_10892</name>
</gene>
<feature type="transmembrane region" description="Helical" evidence="6">
    <location>
        <begin position="448"/>
        <end position="466"/>
    </location>
</feature>
<feature type="transmembrane region" description="Helical" evidence="6">
    <location>
        <begin position="48"/>
        <end position="66"/>
    </location>
</feature>
<feature type="transmembrane region" description="Helical" evidence="6">
    <location>
        <begin position="302"/>
        <end position="320"/>
    </location>
</feature>
<dbReference type="PANTHER" id="PTHR37422">
    <property type="entry name" value="TEICHURONIC ACID BIOSYNTHESIS PROTEIN TUAE"/>
    <property type="match status" value="1"/>
</dbReference>
<evidence type="ECO:0000256" key="3">
    <source>
        <dbReference type="ARBA" id="ARBA00022989"/>
    </source>
</evidence>
<sequence length="481" mass="51281">MFSSRPRATRDRLSSHGSGTTRLNDAAGRVLLAVMLVAPVPFGSNRPVFWALWALVLGLVLAWYCLQFSRSGSVSLRMPLSATWPVAIPFFAVAAFMLAQTLPLGNFTFTGQTGAVFESRSISLVPGDTFLALLRWLSYGVLFFLAVQAGVRKNRARRITLFLTGIVTAQALYAIIALLYLGDGVLFVEKSQYMGDATGTFINRNSFATFMGFGAILAALLVLPPAENEPGSPPPQLRGVGERSGLPKRGFRISSQQVLAATAFLIIIAALAASNSRMGLFAGGCGVATAVLLRLPSLRSRLIAFSLLIAGGLAIVAVYGQGTLERSLTVERDADVRWAVYENTFRMIGDRPLLGFGASTFEAAYPLYNVMPRSTSVVFDKAHSTYLAHWSEMGLLFGSLPIVIVLVIAASLLPAALFRGNRQIEICAASGAIVLGAVHSLVDFSLEIEAVTFLFVIMLGLGYAAARERAARAAGDAGGSA</sequence>
<evidence type="ECO:0000256" key="1">
    <source>
        <dbReference type="ARBA" id="ARBA00004141"/>
    </source>
</evidence>
<keyword evidence="4 6" id="KW-0472">Membrane</keyword>
<dbReference type="EMBL" id="CYHE01000008">
    <property type="protein sequence ID" value="CUA97797.1"/>
    <property type="molecule type" value="Genomic_DNA"/>
</dbReference>
<evidence type="ECO:0000259" key="7">
    <source>
        <dbReference type="Pfam" id="PF04932"/>
    </source>
</evidence>
<dbReference type="OrthoDB" id="4391260at2"/>
<evidence type="ECO:0000313" key="8">
    <source>
        <dbReference type="EMBL" id="CUA97797.1"/>
    </source>
</evidence>
<dbReference type="InterPro" id="IPR007016">
    <property type="entry name" value="O-antigen_ligase-rel_domated"/>
</dbReference>
<accession>A0A0K6I3B9</accession>
<evidence type="ECO:0000256" key="4">
    <source>
        <dbReference type="ARBA" id="ARBA00023136"/>
    </source>
</evidence>
<feature type="transmembrane region" description="Helical" evidence="6">
    <location>
        <begin position="424"/>
        <end position="442"/>
    </location>
</feature>
<proteinExistence type="predicted"/>
<comment type="subcellular location">
    <subcellularLocation>
        <location evidence="1">Membrane</location>
        <topology evidence="1">Multi-pass membrane protein</topology>
    </subcellularLocation>
</comment>
<dbReference type="GO" id="GO:0016020">
    <property type="term" value="C:membrane"/>
    <property type="evidence" value="ECO:0007669"/>
    <property type="project" value="UniProtKB-SubCell"/>
</dbReference>
<dbReference type="AlphaFoldDB" id="A0A0K6I3B9"/>
<protein>
    <submittedName>
        <fullName evidence="8">O-antigen ligase</fullName>
    </submittedName>
</protein>
<feature type="transmembrane region" description="Helical" evidence="6">
    <location>
        <begin position="278"/>
        <end position="295"/>
    </location>
</feature>
<evidence type="ECO:0000256" key="6">
    <source>
        <dbReference type="SAM" id="Phobius"/>
    </source>
</evidence>